<evidence type="ECO:0000313" key="11">
    <source>
        <dbReference type="Proteomes" id="UP000595276"/>
    </source>
</evidence>
<accession>A0A7T4K4N7</accession>
<comment type="subcellular location">
    <subcellularLocation>
        <location evidence="1">Membrane</location>
    </subcellularLocation>
</comment>
<organism evidence="10 11">
    <name type="scientific">Anaerococcus vaginalis</name>
    <dbReference type="NCBI Taxonomy" id="33037"/>
    <lineage>
        <taxon>Bacteria</taxon>
        <taxon>Bacillati</taxon>
        <taxon>Bacillota</taxon>
        <taxon>Tissierellia</taxon>
        <taxon>Tissierellales</taxon>
        <taxon>Peptoniphilaceae</taxon>
        <taxon>Anaerococcus</taxon>
    </lineage>
</organism>
<evidence type="ECO:0000256" key="4">
    <source>
        <dbReference type="ARBA" id="ARBA00022692"/>
    </source>
</evidence>
<sequence>MSKKNRQKNKGRKKLKRKQKLFTPFFVIFLIIVIAAILIVNLFRHDYYKISQVYIKGNKILSNDQILSKLNNPMGTNIILYDEKESIENLKKEKIIKSAKIEKELPDKIIVRVKEEYPYMIARYKKDSYVIANTGKVLDKTVNEENNNNLLKIKGIKNKPEIGKNFTDNKNLIKFIDSIQKLKYAKDIKEIDLENYNEIGIIINDIQINFGDLKNYNYKLKLLDSVLKDIENKKIKAYSISLDKGKNPVVEVEEKSLDEKDENN</sequence>
<evidence type="ECO:0000256" key="7">
    <source>
        <dbReference type="ARBA" id="ARBA00023306"/>
    </source>
</evidence>
<dbReference type="InterPro" id="IPR050487">
    <property type="entry name" value="FtsQ_DivIB"/>
</dbReference>
<keyword evidence="7" id="KW-0131">Cell cycle</keyword>
<dbReference type="Pfam" id="PF03799">
    <property type="entry name" value="FtsQ_DivIB_C"/>
    <property type="match status" value="1"/>
</dbReference>
<dbReference type="PANTHER" id="PTHR37820:SF1">
    <property type="entry name" value="CELL DIVISION PROTEIN FTSQ"/>
    <property type="match status" value="1"/>
</dbReference>
<dbReference type="EMBL" id="CP066014">
    <property type="protein sequence ID" value="QQB61389.1"/>
    <property type="molecule type" value="Genomic_DNA"/>
</dbReference>
<evidence type="ECO:0000256" key="2">
    <source>
        <dbReference type="ARBA" id="ARBA00022475"/>
    </source>
</evidence>
<name>A0A7T4K4N7_9FIRM</name>
<keyword evidence="5 8" id="KW-1133">Transmembrane helix</keyword>
<proteinExistence type="predicted"/>
<dbReference type="Pfam" id="PF08478">
    <property type="entry name" value="POTRA_1"/>
    <property type="match status" value="1"/>
</dbReference>
<evidence type="ECO:0000256" key="3">
    <source>
        <dbReference type="ARBA" id="ARBA00022618"/>
    </source>
</evidence>
<dbReference type="PANTHER" id="PTHR37820">
    <property type="entry name" value="CELL DIVISION PROTEIN DIVIB"/>
    <property type="match status" value="1"/>
</dbReference>
<dbReference type="Proteomes" id="UP000595276">
    <property type="component" value="Chromosome"/>
</dbReference>
<evidence type="ECO:0000256" key="8">
    <source>
        <dbReference type="SAM" id="Phobius"/>
    </source>
</evidence>
<dbReference type="Gene3D" id="3.10.20.310">
    <property type="entry name" value="membrane protein fhac"/>
    <property type="match status" value="1"/>
</dbReference>
<keyword evidence="2" id="KW-1003">Cell membrane</keyword>
<dbReference type="InterPro" id="IPR013685">
    <property type="entry name" value="POTRA_FtsQ_type"/>
</dbReference>
<dbReference type="GO" id="GO:0005886">
    <property type="term" value="C:plasma membrane"/>
    <property type="evidence" value="ECO:0007669"/>
    <property type="project" value="TreeGrafter"/>
</dbReference>
<dbReference type="InterPro" id="IPR034746">
    <property type="entry name" value="POTRA"/>
</dbReference>
<keyword evidence="6 8" id="KW-0472">Membrane</keyword>
<dbReference type="RefSeq" id="WP_004839059.1">
    <property type="nucleotide sequence ID" value="NZ_CP066014.1"/>
</dbReference>
<dbReference type="InterPro" id="IPR005548">
    <property type="entry name" value="Cell_div_FtsQ/DivIB_C"/>
</dbReference>
<evidence type="ECO:0000313" key="10">
    <source>
        <dbReference type="EMBL" id="QQB61389.1"/>
    </source>
</evidence>
<keyword evidence="3" id="KW-0132">Cell division</keyword>
<dbReference type="GeneID" id="79022295"/>
<evidence type="ECO:0000259" key="9">
    <source>
        <dbReference type="PROSITE" id="PS51779"/>
    </source>
</evidence>
<dbReference type="AlphaFoldDB" id="A0A7T4K4N7"/>
<evidence type="ECO:0000256" key="6">
    <source>
        <dbReference type="ARBA" id="ARBA00023136"/>
    </source>
</evidence>
<evidence type="ECO:0000256" key="1">
    <source>
        <dbReference type="ARBA" id="ARBA00004370"/>
    </source>
</evidence>
<gene>
    <name evidence="10" type="ORF">I6H45_06075</name>
</gene>
<dbReference type="KEGG" id="avg:I6H45_06075"/>
<protein>
    <submittedName>
        <fullName evidence="10">FtsQ-type POTRA domain-containing protein</fullName>
    </submittedName>
</protein>
<feature type="domain" description="POTRA" evidence="9">
    <location>
        <begin position="48"/>
        <end position="116"/>
    </location>
</feature>
<feature type="transmembrane region" description="Helical" evidence="8">
    <location>
        <begin position="21"/>
        <end position="43"/>
    </location>
</feature>
<dbReference type="PROSITE" id="PS51779">
    <property type="entry name" value="POTRA"/>
    <property type="match status" value="1"/>
</dbReference>
<reference evidence="10 11" key="1">
    <citation type="submission" date="2020-12" db="EMBL/GenBank/DDBJ databases">
        <title>FDA dAtabase for Regulatory Grade micrObial Sequences (FDA-ARGOS): Supporting development and validation of Infectious Disease Dx tests.</title>
        <authorList>
            <person name="Sproer C."/>
            <person name="Gronow S."/>
            <person name="Severitt S."/>
            <person name="Schroder I."/>
            <person name="Tallon L."/>
            <person name="Sadzewicz L."/>
            <person name="Zhao X."/>
            <person name="Boylan J."/>
            <person name="Ott S."/>
            <person name="Bowen H."/>
            <person name="Vavikolanu K."/>
            <person name="Mehta A."/>
            <person name="Aluvathingal J."/>
            <person name="Nadendla S."/>
            <person name="Lowell S."/>
            <person name="Myers T."/>
            <person name="Yan Y."/>
            <person name="Sichtig H."/>
        </authorList>
    </citation>
    <scope>NUCLEOTIDE SEQUENCE [LARGE SCALE GENOMIC DNA]</scope>
    <source>
        <strain evidence="10 11">FDAARGOS_988</strain>
    </source>
</reference>
<keyword evidence="4 8" id="KW-0812">Transmembrane</keyword>
<dbReference type="GO" id="GO:0051301">
    <property type="term" value="P:cell division"/>
    <property type="evidence" value="ECO:0007669"/>
    <property type="project" value="UniProtKB-KW"/>
</dbReference>
<evidence type="ECO:0000256" key="5">
    <source>
        <dbReference type="ARBA" id="ARBA00022989"/>
    </source>
</evidence>